<name>A0A8D8KR44_CULPI</name>
<dbReference type="EMBL" id="HBUE01331113">
    <property type="protein sequence ID" value="CAG6593253.1"/>
    <property type="molecule type" value="Transcribed_RNA"/>
</dbReference>
<organism evidence="1">
    <name type="scientific">Culex pipiens</name>
    <name type="common">House mosquito</name>
    <dbReference type="NCBI Taxonomy" id="7175"/>
    <lineage>
        <taxon>Eukaryota</taxon>
        <taxon>Metazoa</taxon>
        <taxon>Ecdysozoa</taxon>
        <taxon>Arthropoda</taxon>
        <taxon>Hexapoda</taxon>
        <taxon>Insecta</taxon>
        <taxon>Pterygota</taxon>
        <taxon>Neoptera</taxon>
        <taxon>Endopterygota</taxon>
        <taxon>Diptera</taxon>
        <taxon>Nematocera</taxon>
        <taxon>Culicoidea</taxon>
        <taxon>Culicidae</taxon>
        <taxon>Culicinae</taxon>
        <taxon>Culicini</taxon>
        <taxon>Culex</taxon>
        <taxon>Culex</taxon>
    </lineage>
</organism>
<dbReference type="AlphaFoldDB" id="A0A8D8KR44"/>
<proteinExistence type="predicted"/>
<accession>A0A8D8KR44</accession>
<evidence type="ECO:0000313" key="1">
    <source>
        <dbReference type="EMBL" id="CAG6593253.1"/>
    </source>
</evidence>
<dbReference type="EMBL" id="HBUE01224408">
    <property type="protein sequence ID" value="CAG6541180.1"/>
    <property type="molecule type" value="Transcribed_RNA"/>
</dbReference>
<reference evidence="1" key="1">
    <citation type="submission" date="2021-05" db="EMBL/GenBank/DDBJ databases">
        <authorList>
            <person name="Alioto T."/>
            <person name="Alioto T."/>
            <person name="Gomez Garrido J."/>
        </authorList>
    </citation>
    <scope>NUCLEOTIDE SEQUENCE</scope>
</reference>
<sequence>MFASLFITSQHEHDSLGKHHPPQHFFLHGVDNTARFSHASSRITLALTAKLLNRFLASLNRSTHCSSFLLGMTSRWFQGPCALQPCVQTKISLQELFPPPPNWDPSLLQSLSPLCTVGVVEIKELLLHG</sequence>
<protein>
    <submittedName>
        <fullName evidence="1">(northern house mosquito) hypothetical protein</fullName>
    </submittedName>
</protein>